<feature type="transmembrane region" description="Helical" evidence="1">
    <location>
        <begin position="120"/>
        <end position="139"/>
    </location>
</feature>
<sequence>EGQNFYINKYIPVDYKRQILGKIIPGILLSTLGLLMILTIVAVAVRLPIYLALLVFLLGMVGIVFNSMIGMIFDLFSPKLVWDNEQKAVKQNLNSLFHIILSTVIIGGNVFLVVKLKSSLFVTTGLLVAIYLCLSYVLYKYLTIKGVEVYSNIGE</sequence>
<organism evidence="2 3">
    <name type="scientific">Anaerobranca gottschalkii DSM 13577</name>
    <dbReference type="NCBI Taxonomy" id="1120990"/>
    <lineage>
        <taxon>Bacteria</taxon>
        <taxon>Bacillati</taxon>
        <taxon>Bacillota</taxon>
        <taxon>Clostridia</taxon>
        <taxon>Eubacteriales</taxon>
        <taxon>Proteinivoracaceae</taxon>
        <taxon>Anaerobranca</taxon>
    </lineage>
</organism>
<keyword evidence="1" id="KW-1133">Transmembrane helix</keyword>
<reference evidence="3" key="1">
    <citation type="submission" date="2016-10" db="EMBL/GenBank/DDBJ databases">
        <authorList>
            <person name="Varghese N."/>
            <person name="Submissions S."/>
        </authorList>
    </citation>
    <scope>NUCLEOTIDE SEQUENCE [LARGE SCALE GENOMIC DNA]</scope>
    <source>
        <strain evidence="3">DSM 13577</strain>
    </source>
</reference>
<keyword evidence="1" id="KW-0472">Membrane</keyword>
<protein>
    <submittedName>
        <fullName evidence="2">ABC-2 type transport system permease protein</fullName>
    </submittedName>
</protein>
<evidence type="ECO:0000256" key="1">
    <source>
        <dbReference type="SAM" id="Phobius"/>
    </source>
</evidence>
<gene>
    <name evidence="2" type="ORF">SAMN03080614_106212</name>
</gene>
<proteinExistence type="predicted"/>
<feature type="transmembrane region" description="Helical" evidence="1">
    <location>
        <begin position="49"/>
        <end position="76"/>
    </location>
</feature>
<evidence type="ECO:0000313" key="2">
    <source>
        <dbReference type="EMBL" id="SET15530.1"/>
    </source>
</evidence>
<feature type="non-terminal residue" evidence="2">
    <location>
        <position position="1"/>
    </location>
</feature>
<evidence type="ECO:0000313" key="3">
    <source>
        <dbReference type="Proteomes" id="UP000243819"/>
    </source>
</evidence>
<dbReference type="AlphaFoldDB" id="A0A1I0C9J6"/>
<feature type="transmembrane region" description="Helical" evidence="1">
    <location>
        <begin position="23"/>
        <end position="43"/>
    </location>
</feature>
<keyword evidence="1" id="KW-0812">Transmembrane</keyword>
<keyword evidence="3" id="KW-1185">Reference proteome</keyword>
<dbReference type="EMBL" id="FOIF01000062">
    <property type="protein sequence ID" value="SET15530.1"/>
    <property type="molecule type" value="Genomic_DNA"/>
</dbReference>
<feature type="transmembrane region" description="Helical" evidence="1">
    <location>
        <begin position="96"/>
        <end position="114"/>
    </location>
</feature>
<dbReference type="Proteomes" id="UP000243819">
    <property type="component" value="Unassembled WGS sequence"/>
</dbReference>
<accession>A0A1I0C9J6</accession>
<name>A0A1I0C9J6_9FIRM</name>
<dbReference type="STRING" id="1120990.SAMN03080614_106212"/>